<protein>
    <recommendedName>
        <fullName evidence="3">HK97 gp10 family phage protein</fullName>
    </recommendedName>
</protein>
<dbReference type="AlphaFoldDB" id="A0A934I316"/>
<sequence length="150" mass="16063">MVDLGPVLNLGGTLAASAVRTFGTEVTPAVEIFGETDPVTLERPVAVQALGKQQGIIIKTGGATGELIPGVQVQVTDWRVVLLPNVPDVATVSTNLPQARRLEFGFFGEDSLGRNYRQPPYPHWRPAIAGVADVFATELDRATRASRRTS</sequence>
<dbReference type="RefSeq" id="WP_198732865.1">
    <property type="nucleotide sequence ID" value="NZ_JAEINH010000003.1"/>
</dbReference>
<evidence type="ECO:0000313" key="1">
    <source>
        <dbReference type="EMBL" id="MBI9114303.1"/>
    </source>
</evidence>
<accession>A0A934I316</accession>
<proteinExistence type="predicted"/>
<evidence type="ECO:0008006" key="3">
    <source>
        <dbReference type="Google" id="ProtNLM"/>
    </source>
</evidence>
<comment type="caution">
    <text evidence="1">The sequence shown here is derived from an EMBL/GenBank/DDBJ whole genome shotgun (WGS) entry which is preliminary data.</text>
</comment>
<gene>
    <name evidence="1" type="ORF">JAV76_04650</name>
</gene>
<keyword evidence="2" id="KW-1185">Reference proteome</keyword>
<dbReference type="Proteomes" id="UP000602087">
    <property type="component" value="Unassembled WGS sequence"/>
</dbReference>
<name>A0A934I316_9MICO</name>
<organism evidence="1 2">
    <name type="scientific">Sanguibacter suaedae</name>
    <dbReference type="NCBI Taxonomy" id="2795737"/>
    <lineage>
        <taxon>Bacteria</taxon>
        <taxon>Bacillati</taxon>
        <taxon>Actinomycetota</taxon>
        <taxon>Actinomycetes</taxon>
        <taxon>Micrococcales</taxon>
        <taxon>Sanguibacteraceae</taxon>
        <taxon>Sanguibacter</taxon>
    </lineage>
</organism>
<evidence type="ECO:0000313" key="2">
    <source>
        <dbReference type="Proteomes" id="UP000602087"/>
    </source>
</evidence>
<reference evidence="1" key="1">
    <citation type="submission" date="2020-12" db="EMBL/GenBank/DDBJ databases">
        <title>Sanguibacter suaedae sp. nov., isolated from Suaeda aralocaspica.</title>
        <authorList>
            <person name="Ma Q."/>
        </authorList>
    </citation>
    <scope>NUCLEOTIDE SEQUENCE</scope>
    <source>
        <strain evidence="1">YZGR15</strain>
    </source>
</reference>
<dbReference type="EMBL" id="JAEINH010000003">
    <property type="protein sequence ID" value="MBI9114303.1"/>
    <property type="molecule type" value="Genomic_DNA"/>
</dbReference>